<dbReference type="PROSITE" id="PS50113">
    <property type="entry name" value="PAC"/>
    <property type="match status" value="3"/>
</dbReference>
<dbReference type="CDD" id="cd00130">
    <property type="entry name" value="PAS"/>
    <property type="match status" value="3"/>
</dbReference>
<dbReference type="InterPro" id="IPR000014">
    <property type="entry name" value="PAS"/>
</dbReference>
<dbReference type="Pfam" id="PF00563">
    <property type="entry name" value="EAL"/>
    <property type="match status" value="1"/>
</dbReference>
<comment type="caution">
    <text evidence="5">The sequence shown here is derived from an EMBL/GenBank/DDBJ whole genome shotgun (WGS) entry which is preliminary data.</text>
</comment>
<feature type="domain" description="PAC" evidence="2">
    <location>
        <begin position="315"/>
        <end position="368"/>
    </location>
</feature>
<dbReference type="SMART" id="SM00052">
    <property type="entry name" value="EAL"/>
    <property type="match status" value="1"/>
</dbReference>
<dbReference type="NCBIfam" id="TIGR00254">
    <property type="entry name" value="GGDEF"/>
    <property type="match status" value="1"/>
</dbReference>
<dbReference type="PROSITE" id="PS50112">
    <property type="entry name" value="PAS"/>
    <property type="match status" value="3"/>
</dbReference>
<reference evidence="5 6" key="1">
    <citation type="submission" date="2020-04" db="EMBL/GenBank/DDBJ databases">
        <title>Draft Whole-Genome sequence of Marichromatium bheemlicum DSM 18632, type strain.</title>
        <authorList>
            <person name="Kyndt J.A."/>
            <person name="Meyer T.E."/>
        </authorList>
    </citation>
    <scope>NUCLEOTIDE SEQUENCE [LARGE SCALE GENOMIC DNA]</scope>
    <source>
        <strain evidence="5 6">DSM 18632</strain>
    </source>
</reference>
<dbReference type="Pfam" id="PF13426">
    <property type="entry name" value="PAS_9"/>
    <property type="match status" value="1"/>
</dbReference>
<dbReference type="SUPFAM" id="SSF55073">
    <property type="entry name" value="Nucleotide cyclase"/>
    <property type="match status" value="1"/>
</dbReference>
<dbReference type="InterPro" id="IPR029787">
    <property type="entry name" value="Nucleotide_cyclase"/>
</dbReference>
<dbReference type="PROSITE" id="PS50883">
    <property type="entry name" value="EAL"/>
    <property type="match status" value="1"/>
</dbReference>
<name>A0ABX1IAS5_9GAMM</name>
<dbReference type="PROSITE" id="PS50887">
    <property type="entry name" value="GGDEF"/>
    <property type="match status" value="1"/>
</dbReference>
<evidence type="ECO:0000259" key="3">
    <source>
        <dbReference type="PROSITE" id="PS50883"/>
    </source>
</evidence>
<feature type="domain" description="PAC" evidence="2">
    <location>
        <begin position="568"/>
        <end position="620"/>
    </location>
</feature>
<feature type="domain" description="GGDEF" evidence="4">
    <location>
        <begin position="652"/>
        <end position="786"/>
    </location>
</feature>
<gene>
    <name evidence="5" type="ORF">HF203_08695</name>
</gene>
<dbReference type="InterPro" id="IPR000700">
    <property type="entry name" value="PAS-assoc_C"/>
</dbReference>
<dbReference type="Pfam" id="PF13188">
    <property type="entry name" value="PAS_8"/>
    <property type="match status" value="1"/>
</dbReference>
<dbReference type="CDD" id="cd01948">
    <property type="entry name" value="EAL"/>
    <property type="match status" value="1"/>
</dbReference>
<accession>A0ABX1IAS5</accession>
<evidence type="ECO:0000313" key="6">
    <source>
        <dbReference type="Proteomes" id="UP000740754"/>
    </source>
</evidence>
<dbReference type="NCBIfam" id="TIGR00229">
    <property type="entry name" value="sensory_box"/>
    <property type="match status" value="3"/>
</dbReference>
<feature type="domain" description="PAC" evidence="2">
    <location>
        <begin position="66"/>
        <end position="120"/>
    </location>
</feature>
<sequence length="1066" mass="117413">MNAIDPWVCLDALDCAIAVVDGDGACVYANRQHRSTLPPGPWAIPEARGEVLEQARQGVREVCRGHRAEFSLEYPLVLDGEPRWLRLSARRLDADGATWRALVAQRDVSAYHHVEQALALTQGQLCTVLDSSPDLIFFKDQEGRYLGCNRAFAALLGRDPEQIVGADDTALFPAETAARLQADDARVRACGQARRFDFWHCDARGGRRLFDVLKAPYQGADGVPFGVMGCGRDLTALHRSQTLLSEAQAMTGLGSWELELATGRVLWSAPLSAILGGAPGDCPATEQELLDLVEPADRAQVASALETARRGGEPGDIEYRVRRSSAQTPRWVRQRVRAVVGCDGEPVRLLGSVLDVTEDRQAQAALRHSEARYRALFEGAEEAMWIIDGADLSCLANPAAATLFGYDSAAELNDVHPSVLSPEFQANGRRSTEQGTEILAFLAAHGSACFEWLHRRRDSTTFPAEVQSRRIPLAARQLRVALIRDLSEQRRREDVQRLTSAVFENTAEGIMVTDAAGDIVAVNPAFTAITGYAAEQARGRNPRLLKSGRHPQDFYRRLWHALIEQGRWQGELWNRRRDGELYPQWMSINAVRNHRDEVVNYVAIFSDITERYRSAEEIEFLSNHDPLTGLPNARLLKQRLAQAVEQAAGHDQRLGVFYVDVDRYNEVIASHGHAVADTVLCVLGARLNEATGSGDLVARLSDDTFVIVTDVGEELSTASALAAHYLGVCCQPIEITSERQLTLSASAGGALYPGDGRDAAELLRHAASALLSAKRRGRRSIAFYRPEITAAAVERLALEEGLRTALAEEQFVVHYQPLVEPQQNGIHAAEALLRWQRGSELVMPGAFIDVIENSDLVVPVGRWVIEAVLRQMRLWREAGLPEIRVSVNVSEPQITAGGLAETIAELLERYDIPARLLHIELIERVLLHDPKRALTELERLRALGIGIALDDFGTGYSSLSYLTQFPVDCLKIDRSFVNDLATDRRSGAIVRAILSMARNLDICAVAEGVEDIRQQRILAAEGCNLIQGYLISRPVSANTLMRLLEAQQRARGSHRSSTRALVSAVG</sequence>
<dbReference type="InterPro" id="IPR013655">
    <property type="entry name" value="PAS_fold_3"/>
</dbReference>
<dbReference type="Gene3D" id="2.10.70.100">
    <property type="match status" value="1"/>
</dbReference>
<dbReference type="CDD" id="cd01949">
    <property type="entry name" value="GGDEF"/>
    <property type="match status" value="1"/>
</dbReference>
<dbReference type="SMART" id="SM00086">
    <property type="entry name" value="PAC"/>
    <property type="match status" value="3"/>
</dbReference>
<dbReference type="Proteomes" id="UP000740754">
    <property type="component" value="Unassembled WGS sequence"/>
</dbReference>
<feature type="domain" description="PAS" evidence="1">
    <location>
        <begin position="121"/>
        <end position="165"/>
    </location>
</feature>
<dbReference type="InterPro" id="IPR035965">
    <property type="entry name" value="PAS-like_dom_sf"/>
</dbReference>
<evidence type="ECO:0000259" key="1">
    <source>
        <dbReference type="PROSITE" id="PS50112"/>
    </source>
</evidence>
<dbReference type="InterPro" id="IPR013656">
    <property type="entry name" value="PAS_4"/>
</dbReference>
<evidence type="ECO:0000313" key="5">
    <source>
        <dbReference type="EMBL" id="NKN33297.1"/>
    </source>
</evidence>
<dbReference type="Pfam" id="PF00990">
    <property type="entry name" value="GGDEF"/>
    <property type="match status" value="1"/>
</dbReference>
<dbReference type="SUPFAM" id="SSF55785">
    <property type="entry name" value="PYP-like sensor domain (PAS domain)"/>
    <property type="match status" value="5"/>
</dbReference>
<dbReference type="PANTHER" id="PTHR44757:SF2">
    <property type="entry name" value="BIOFILM ARCHITECTURE MAINTENANCE PROTEIN MBAA"/>
    <property type="match status" value="1"/>
</dbReference>
<dbReference type="PANTHER" id="PTHR44757">
    <property type="entry name" value="DIGUANYLATE CYCLASE DGCP"/>
    <property type="match status" value="1"/>
</dbReference>
<dbReference type="InterPro" id="IPR000160">
    <property type="entry name" value="GGDEF_dom"/>
</dbReference>
<dbReference type="Pfam" id="PF08448">
    <property type="entry name" value="PAS_4"/>
    <property type="match status" value="2"/>
</dbReference>
<dbReference type="RefSeq" id="WP_168668708.1">
    <property type="nucleotide sequence ID" value="NZ_JAAXKX010000010.1"/>
</dbReference>
<dbReference type="Gene3D" id="3.30.70.270">
    <property type="match status" value="1"/>
</dbReference>
<dbReference type="InterPro" id="IPR001610">
    <property type="entry name" value="PAC"/>
</dbReference>
<dbReference type="Gene3D" id="3.20.20.450">
    <property type="entry name" value="EAL domain"/>
    <property type="match status" value="1"/>
</dbReference>
<dbReference type="InterPro" id="IPR043128">
    <property type="entry name" value="Rev_trsase/Diguanyl_cyclase"/>
</dbReference>
<protein>
    <submittedName>
        <fullName evidence="5">EAL domain-containing protein</fullName>
    </submittedName>
</protein>
<feature type="domain" description="PAS" evidence="1">
    <location>
        <begin position="495"/>
        <end position="553"/>
    </location>
</feature>
<feature type="domain" description="EAL" evidence="3">
    <location>
        <begin position="795"/>
        <end position="1048"/>
    </location>
</feature>
<dbReference type="EMBL" id="JAAXKX010000010">
    <property type="protein sequence ID" value="NKN33297.1"/>
    <property type="molecule type" value="Genomic_DNA"/>
</dbReference>
<proteinExistence type="predicted"/>
<feature type="domain" description="PAS" evidence="1">
    <location>
        <begin position="369"/>
        <end position="406"/>
    </location>
</feature>
<evidence type="ECO:0000259" key="2">
    <source>
        <dbReference type="PROSITE" id="PS50113"/>
    </source>
</evidence>
<organism evidence="5 6">
    <name type="scientific">Marichromatium bheemlicum</name>
    <dbReference type="NCBI Taxonomy" id="365339"/>
    <lineage>
        <taxon>Bacteria</taxon>
        <taxon>Pseudomonadati</taxon>
        <taxon>Pseudomonadota</taxon>
        <taxon>Gammaproteobacteria</taxon>
        <taxon>Chromatiales</taxon>
        <taxon>Chromatiaceae</taxon>
        <taxon>Marichromatium</taxon>
    </lineage>
</organism>
<dbReference type="SMART" id="SM00091">
    <property type="entry name" value="PAS"/>
    <property type="match status" value="4"/>
</dbReference>
<keyword evidence="6" id="KW-1185">Reference proteome</keyword>
<dbReference type="SUPFAM" id="SSF141868">
    <property type="entry name" value="EAL domain-like"/>
    <property type="match status" value="1"/>
</dbReference>
<dbReference type="InterPro" id="IPR001633">
    <property type="entry name" value="EAL_dom"/>
</dbReference>
<evidence type="ECO:0000259" key="4">
    <source>
        <dbReference type="PROSITE" id="PS50887"/>
    </source>
</evidence>
<dbReference type="InterPro" id="IPR052155">
    <property type="entry name" value="Biofilm_reg_signaling"/>
</dbReference>
<dbReference type="Pfam" id="PF08447">
    <property type="entry name" value="PAS_3"/>
    <property type="match status" value="1"/>
</dbReference>
<dbReference type="SMART" id="SM00267">
    <property type="entry name" value="GGDEF"/>
    <property type="match status" value="1"/>
</dbReference>
<dbReference type="InterPro" id="IPR035919">
    <property type="entry name" value="EAL_sf"/>
</dbReference>
<dbReference type="Gene3D" id="3.30.450.20">
    <property type="entry name" value="PAS domain"/>
    <property type="match status" value="5"/>
</dbReference>